<dbReference type="OrthoDB" id="1956540at2"/>
<dbReference type="Pfam" id="PF03059">
    <property type="entry name" value="NAS"/>
    <property type="match status" value="1"/>
</dbReference>
<name>A0A150FNU9_CLOPD</name>
<dbReference type="GO" id="GO:0030410">
    <property type="term" value="F:nicotianamine synthase activity"/>
    <property type="evidence" value="ECO:0007669"/>
    <property type="project" value="InterPro"/>
</dbReference>
<organism evidence="1 3">
    <name type="scientific">Alkalithermobacter thermoalcaliphilus JW-YL-7 = DSM 7308</name>
    <dbReference type="NCBI Taxonomy" id="1121328"/>
    <lineage>
        <taxon>Bacteria</taxon>
        <taxon>Bacillati</taxon>
        <taxon>Bacillota</taxon>
        <taxon>Clostridia</taxon>
        <taxon>Peptostreptococcales</taxon>
        <taxon>Tepidibacteraceae</taxon>
        <taxon>Alkalithermobacter</taxon>
    </lineage>
</organism>
<dbReference type="RefSeq" id="WP_066068130.1">
    <property type="nucleotide sequence ID" value="NZ_FRBG01000006.1"/>
</dbReference>
<reference evidence="2 4" key="2">
    <citation type="submission" date="2016-11" db="EMBL/GenBank/DDBJ databases">
        <authorList>
            <person name="Varghese N."/>
            <person name="Submissions S."/>
        </authorList>
    </citation>
    <scope>NUCLEOTIDE SEQUENCE [LARGE SCALE GENOMIC DNA]</scope>
    <source>
        <strain evidence="2 4">DSM 7308</strain>
    </source>
</reference>
<comment type="caution">
    <text evidence="1">The sequence shown here is derived from an EMBL/GenBank/DDBJ whole genome shotgun (WGS) entry which is preliminary data.</text>
</comment>
<protein>
    <submittedName>
        <fullName evidence="1 2">Nicotianamine synthase</fullName>
    </submittedName>
</protein>
<dbReference type="EMBL" id="FRBG01000006">
    <property type="protein sequence ID" value="SHK85478.1"/>
    <property type="molecule type" value="Genomic_DNA"/>
</dbReference>
<accession>A0A150FNU9</accession>
<dbReference type="InterPro" id="IPR029063">
    <property type="entry name" value="SAM-dependent_MTases_sf"/>
</dbReference>
<dbReference type="STRING" id="1121328.JWYL7_0341"/>
<dbReference type="PATRIC" id="fig|1121328.3.peg.340"/>
<dbReference type="SUPFAM" id="SSF53335">
    <property type="entry name" value="S-adenosyl-L-methionine-dependent methyltransferases"/>
    <property type="match status" value="1"/>
</dbReference>
<dbReference type="GO" id="GO:0030418">
    <property type="term" value="P:nicotianamine biosynthetic process"/>
    <property type="evidence" value="ECO:0007669"/>
    <property type="project" value="InterPro"/>
</dbReference>
<dbReference type="Proteomes" id="UP000323392">
    <property type="component" value="Unassembled WGS sequence"/>
</dbReference>
<reference evidence="1 3" key="1">
    <citation type="submission" date="2016-02" db="EMBL/GenBank/DDBJ databases">
        <title>Draft genome sequence for Clostridium paradoxum JW-YL-7.</title>
        <authorList>
            <person name="Utturkar S.M."/>
            <person name="Lancaster A."/>
            <person name="Poole F.L."/>
            <person name="Adams M.W."/>
            <person name="Brown S.D."/>
        </authorList>
    </citation>
    <scope>NUCLEOTIDE SEQUENCE [LARGE SCALE GENOMIC DNA]</scope>
    <source>
        <strain evidence="1 3">JW-YL-7</strain>
    </source>
</reference>
<dbReference type="Gene3D" id="3.40.50.150">
    <property type="entry name" value="Vaccinia Virus protein VP39"/>
    <property type="match status" value="1"/>
</dbReference>
<evidence type="ECO:0000313" key="4">
    <source>
        <dbReference type="Proteomes" id="UP000323392"/>
    </source>
</evidence>
<evidence type="ECO:0000313" key="1">
    <source>
        <dbReference type="EMBL" id="KXZ39266.1"/>
    </source>
</evidence>
<dbReference type="CDD" id="cd02440">
    <property type="entry name" value="AdoMet_MTases"/>
    <property type="match status" value="1"/>
</dbReference>
<evidence type="ECO:0000313" key="2">
    <source>
        <dbReference type="EMBL" id="SHK85478.1"/>
    </source>
</evidence>
<proteinExistence type="predicted"/>
<gene>
    <name evidence="1" type="ORF">JWYL7_0341</name>
    <name evidence="2" type="ORF">SAMN05661008_01016</name>
</gene>
<evidence type="ECO:0000313" key="3">
    <source>
        <dbReference type="Proteomes" id="UP000092605"/>
    </source>
</evidence>
<dbReference type="Proteomes" id="UP000092605">
    <property type="component" value="Unassembled WGS sequence"/>
</dbReference>
<keyword evidence="4" id="KW-1185">Reference proteome</keyword>
<dbReference type="EMBL" id="LSFY01000001">
    <property type="protein sequence ID" value="KXZ39266.1"/>
    <property type="molecule type" value="Genomic_DNA"/>
</dbReference>
<sequence>MICFITSKIETICSKIPKCICLLDCYYENLVKKEVNLAGIKETHKVLCIGGGSIPYTAIKIAQLTNCNVTVIDIDFTAVKKAVKYIKDVGMDRKVKVIHGNGLDFCTNGFDVIHIALQVTPKDKILENIWENSPLGTKILIRKPKKNLNKFYSIVDERKFNKNIKYINHNHATITKTCLLVKSKENELDEKDSFNFYRNNICSSTIAVS</sequence>
<dbReference type="InterPro" id="IPR004298">
    <property type="entry name" value="Nicotian_synth"/>
</dbReference>
<dbReference type="AlphaFoldDB" id="A0A150FNU9"/>